<keyword evidence="1" id="KW-0732">Signal</keyword>
<organism evidence="2 3">
    <name type="scientific">Marisediminitalea aggregata</name>
    <dbReference type="NCBI Taxonomy" id="634436"/>
    <lineage>
        <taxon>Bacteria</taxon>
        <taxon>Pseudomonadati</taxon>
        <taxon>Pseudomonadota</taxon>
        <taxon>Gammaproteobacteria</taxon>
        <taxon>Alteromonadales</taxon>
        <taxon>Alteromonadaceae</taxon>
        <taxon>Marisediminitalea</taxon>
    </lineage>
</organism>
<feature type="chain" id="PRO_5012047795" evidence="1">
    <location>
        <begin position="20"/>
        <end position="120"/>
    </location>
</feature>
<evidence type="ECO:0000256" key="1">
    <source>
        <dbReference type="SAM" id="SignalP"/>
    </source>
</evidence>
<dbReference type="RefSeq" id="WP_073324070.1">
    <property type="nucleotide sequence ID" value="NZ_FQWD01000005.1"/>
</dbReference>
<sequence length="120" mass="13355">MLKRTAILAPLFFSAHLSAQTWIEDAQGQRYLLGDQLVSTTTEAYNYCTSKGLTPANVAQMRRALRQGKVTVDFVSVAVSEDAKTPFIKDKHWIAKHEQGRIRVRNSSSFDSALPLCAGR</sequence>
<reference evidence="3" key="1">
    <citation type="submission" date="2016-11" db="EMBL/GenBank/DDBJ databases">
        <authorList>
            <person name="Varghese N."/>
            <person name="Submissions S."/>
        </authorList>
    </citation>
    <scope>NUCLEOTIDE SEQUENCE [LARGE SCALE GENOMIC DNA]</scope>
    <source>
        <strain evidence="3">CGMCC 1.8995</strain>
    </source>
</reference>
<proteinExistence type="predicted"/>
<evidence type="ECO:0000313" key="3">
    <source>
        <dbReference type="Proteomes" id="UP000184520"/>
    </source>
</evidence>
<dbReference type="EMBL" id="FQWD01000005">
    <property type="protein sequence ID" value="SHG85440.1"/>
    <property type="molecule type" value="Genomic_DNA"/>
</dbReference>
<gene>
    <name evidence="2" type="ORF">SAMN05216361_3105</name>
</gene>
<feature type="signal peptide" evidence="1">
    <location>
        <begin position="1"/>
        <end position="19"/>
    </location>
</feature>
<name>A0A1M5N7A8_9ALTE</name>
<dbReference type="Proteomes" id="UP000184520">
    <property type="component" value="Unassembled WGS sequence"/>
</dbReference>
<keyword evidence="3" id="KW-1185">Reference proteome</keyword>
<accession>A0A1M5N7A8</accession>
<evidence type="ECO:0000313" key="2">
    <source>
        <dbReference type="EMBL" id="SHG85440.1"/>
    </source>
</evidence>
<protein>
    <submittedName>
        <fullName evidence="2">Uncharacterized protein</fullName>
    </submittedName>
</protein>
<dbReference type="AlphaFoldDB" id="A0A1M5N7A8"/>